<dbReference type="PANTHER" id="PTHR15108">
    <property type="entry name" value="N-ACYLGLUCOSAMINE-2-EPIMERASE"/>
    <property type="match status" value="1"/>
</dbReference>
<organism evidence="3 4">
    <name type="scientific">Stappia indica</name>
    <dbReference type="NCBI Taxonomy" id="538381"/>
    <lineage>
        <taxon>Bacteria</taxon>
        <taxon>Pseudomonadati</taxon>
        <taxon>Pseudomonadota</taxon>
        <taxon>Alphaproteobacteria</taxon>
        <taxon>Hyphomicrobiales</taxon>
        <taxon>Stappiaceae</taxon>
        <taxon>Stappia</taxon>
    </lineage>
</organism>
<evidence type="ECO:0000256" key="2">
    <source>
        <dbReference type="ARBA" id="ARBA00023235"/>
    </source>
</evidence>
<dbReference type="STRING" id="538381.GCA_001696535_03396"/>
<dbReference type="GO" id="GO:0005975">
    <property type="term" value="P:carbohydrate metabolic process"/>
    <property type="evidence" value="ECO:0007669"/>
    <property type="project" value="InterPro"/>
</dbReference>
<dbReference type="InterPro" id="IPR008928">
    <property type="entry name" value="6-hairpin_glycosidase_sf"/>
</dbReference>
<dbReference type="Gene3D" id="1.50.10.10">
    <property type="match status" value="1"/>
</dbReference>
<dbReference type="GO" id="GO:0016853">
    <property type="term" value="F:isomerase activity"/>
    <property type="evidence" value="ECO:0007669"/>
    <property type="project" value="UniProtKB-KW"/>
</dbReference>
<dbReference type="SUPFAM" id="SSF48208">
    <property type="entry name" value="Six-hairpin glycosidases"/>
    <property type="match status" value="1"/>
</dbReference>
<dbReference type="EMBL" id="OBML01000002">
    <property type="protein sequence ID" value="SOB96101.1"/>
    <property type="molecule type" value="Genomic_DNA"/>
</dbReference>
<proteinExistence type="inferred from homology"/>
<evidence type="ECO:0000313" key="4">
    <source>
        <dbReference type="Proteomes" id="UP000219331"/>
    </source>
</evidence>
<keyword evidence="4" id="KW-1185">Reference proteome</keyword>
<name>A0A285RPR3_9HYPH</name>
<reference evidence="3 4" key="1">
    <citation type="submission" date="2017-08" db="EMBL/GenBank/DDBJ databases">
        <authorList>
            <person name="de Groot N.N."/>
        </authorList>
    </citation>
    <scope>NUCLEOTIDE SEQUENCE [LARGE SCALE GENOMIC DNA]</scope>
    <source>
        <strain evidence="3 4">USBA 352</strain>
    </source>
</reference>
<protein>
    <submittedName>
        <fullName evidence="3">Mannose-6-phosphate isomerase, type 3</fullName>
    </submittedName>
</protein>
<sequence>MRETRSEEAAGELMVVRERLKNWLVRDALPLWAEAGYDAASGRFAESLELETAEPSAAPARPRVPPRQIYSFLEGARLGWPGDAAGIATRGLAAFHADFLQGDGSLRPLAADGSRPFDLYDQAFALFAYATIAGSVAGLRETAVEEARRLRDLLTGTLGHPDGGFEEDTPRRLPLRANPNMHLFEAALAWEHLSGSPRWGDLARGIAELAMSRFIDPDLGILREYFEGDWSPAAGEAGHKVDPGHLFEWCWLLTVWGRRYGRRDALAAATRLYAAGTRSGICPDRGVVMLEIGDDLRPREPVARLWSQTEWLKASLVMMEEAREAGDAPRENEAAEAAIAAAHVIERYLDVEPRGLWRDRLAPDGHFIEEPAPASSLYHLVCAIAELDRVCG</sequence>
<dbReference type="Pfam" id="PF07221">
    <property type="entry name" value="GlcNAc_2-epim"/>
    <property type="match status" value="1"/>
</dbReference>
<evidence type="ECO:0000256" key="1">
    <source>
        <dbReference type="ARBA" id="ARBA00008558"/>
    </source>
</evidence>
<dbReference type="Proteomes" id="UP000219331">
    <property type="component" value="Unassembled WGS sequence"/>
</dbReference>
<comment type="similarity">
    <text evidence="1">Belongs to the N-acylglucosamine 2-epimerase family.</text>
</comment>
<keyword evidence="2 3" id="KW-0413">Isomerase</keyword>
<accession>A0A285RPR3</accession>
<evidence type="ECO:0000313" key="3">
    <source>
        <dbReference type="EMBL" id="SOB96101.1"/>
    </source>
</evidence>
<dbReference type="AlphaFoldDB" id="A0A285RPR3"/>
<dbReference type="InterPro" id="IPR012341">
    <property type="entry name" value="6hp_glycosidase-like_sf"/>
</dbReference>
<dbReference type="RefSeq" id="WP_176522000.1">
    <property type="nucleotide sequence ID" value="NZ_OBML01000002.1"/>
</dbReference>
<dbReference type="InterPro" id="IPR010819">
    <property type="entry name" value="AGE/CE"/>
</dbReference>
<gene>
    <name evidence="3" type="ORF">SAMN05421512_102111</name>
</gene>